<organism evidence="1">
    <name type="scientific">hydrothermal vent metagenome</name>
    <dbReference type="NCBI Taxonomy" id="652676"/>
    <lineage>
        <taxon>unclassified sequences</taxon>
        <taxon>metagenomes</taxon>
        <taxon>ecological metagenomes</taxon>
    </lineage>
</organism>
<proteinExistence type="predicted"/>
<accession>A0A3B0SZ31</accession>
<sequence>MNDRNIIFVGGIHGVGKRTVCKELADKFGFQHLSASEVLKWNEISDLKNKRVQNFVTTQDRLITNLNQIIEPKHKYLLDGHFTLLNSFGKPEKIDESTFFEIKPDSIILLTCEPKVIYKRLNQRDNSAYDLDILEKMQEMEIEHANH</sequence>
<reference evidence="1" key="1">
    <citation type="submission" date="2018-06" db="EMBL/GenBank/DDBJ databases">
        <authorList>
            <person name="Zhirakovskaya E."/>
        </authorList>
    </citation>
    <scope>NUCLEOTIDE SEQUENCE</scope>
</reference>
<protein>
    <recommendedName>
        <fullName evidence="2">Adenylate kinase</fullName>
    </recommendedName>
</protein>
<evidence type="ECO:0008006" key="2">
    <source>
        <dbReference type="Google" id="ProtNLM"/>
    </source>
</evidence>
<dbReference type="InterPro" id="IPR027417">
    <property type="entry name" value="P-loop_NTPase"/>
</dbReference>
<dbReference type="SUPFAM" id="SSF52540">
    <property type="entry name" value="P-loop containing nucleoside triphosphate hydrolases"/>
    <property type="match status" value="1"/>
</dbReference>
<evidence type="ECO:0000313" key="1">
    <source>
        <dbReference type="EMBL" id="VAW10848.1"/>
    </source>
</evidence>
<dbReference type="Gene3D" id="3.40.50.300">
    <property type="entry name" value="P-loop containing nucleotide triphosphate hydrolases"/>
    <property type="match status" value="1"/>
</dbReference>
<gene>
    <name evidence="1" type="ORF">MNBD_BACTEROID03-1808</name>
</gene>
<feature type="non-terminal residue" evidence="1">
    <location>
        <position position="147"/>
    </location>
</feature>
<dbReference type="Pfam" id="PF13207">
    <property type="entry name" value="AAA_17"/>
    <property type="match status" value="1"/>
</dbReference>
<dbReference type="EMBL" id="UOEL01000043">
    <property type="protein sequence ID" value="VAW10848.1"/>
    <property type="molecule type" value="Genomic_DNA"/>
</dbReference>
<dbReference type="AlphaFoldDB" id="A0A3B0SZ31"/>
<name>A0A3B0SZ31_9ZZZZ</name>